<evidence type="ECO:0000313" key="2">
    <source>
        <dbReference type="Proteomes" id="UP001178508"/>
    </source>
</evidence>
<organism evidence="1 2">
    <name type="scientific">Xyrichtys novacula</name>
    <name type="common">Pearly razorfish</name>
    <name type="synonym">Hemipteronotus novacula</name>
    <dbReference type="NCBI Taxonomy" id="13765"/>
    <lineage>
        <taxon>Eukaryota</taxon>
        <taxon>Metazoa</taxon>
        <taxon>Chordata</taxon>
        <taxon>Craniata</taxon>
        <taxon>Vertebrata</taxon>
        <taxon>Euteleostomi</taxon>
        <taxon>Actinopterygii</taxon>
        <taxon>Neopterygii</taxon>
        <taxon>Teleostei</taxon>
        <taxon>Neoteleostei</taxon>
        <taxon>Acanthomorphata</taxon>
        <taxon>Eupercaria</taxon>
        <taxon>Labriformes</taxon>
        <taxon>Labridae</taxon>
        <taxon>Xyrichtys</taxon>
    </lineage>
</organism>
<dbReference type="Proteomes" id="UP001178508">
    <property type="component" value="Chromosome 24"/>
</dbReference>
<dbReference type="AlphaFoldDB" id="A0AAV1HML9"/>
<name>A0AAV1HML9_XYRNO</name>
<feature type="non-terminal residue" evidence="1">
    <location>
        <position position="1"/>
    </location>
</feature>
<dbReference type="EMBL" id="OY660887">
    <property type="protein sequence ID" value="CAJ1087081.1"/>
    <property type="molecule type" value="Genomic_DNA"/>
</dbReference>
<keyword evidence="2" id="KW-1185">Reference proteome</keyword>
<protein>
    <submittedName>
        <fullName evidence="1">Uncharacterized protein</fullName>
    </submittedName>
</protein>
<proteinExistence type="predicted"/>
<feature type="non-terminal residue" evidence="1">
    <location>
        <position position="50"/>
    </location>
</feature>
<gene>
    <name evidence="1" type="ORF">XNOV1_A040288</name>
</gene>
<reference evidence="1" key="1">
    <citation type="submission" date="2023-08" db="EMBL/GenBank/DDBJ databases">
        <authorList>
            <person name="Alioto T."/>
            <person name="Alioto T."/>
            <person name="Gomez Garrido J."/>
        </authorList>
    </citation>
    <scope>NUCLEOTIDE SEQUENCE</scope>
</reference>
<sequence length="50" mass="5587">VCLITPLLRACHTGSDVKADEKQPGRGTRVYRGKFKIWRPAGWSGTEQSE</sequence>
<accession>A0AAV1HML9</accession>
<evidence type="ECO:0000313" key="1">
    <source>
        <dbReference type="EMBL" id="CAJ1087081.1"/>
    </source>
</evidence>